<keyword evidence="5" id="KW-1185">Reference proteome</keyword>
<comment type="caution">
    <text evidence="4">The sequence shown here is derived from an EMBL/GenBank/DDBJ whole genome shotgun (WGS) entry which is preliminary data.</text>
</comment>
<keyword evidence="2" id="KW-1133">Transmembrane helix</keyword>
<dbReference type="PANTHER" id="PTHR46825:SF15">
    <property type="entry name" value="BETA-LACTAMASE-RELATED DOMAIN-CONTAINING PROTEIN"/>
    <property type="match status" value="1"/>
</dbReference>
<evidence type="ECO:0000313" key="5">
    <source>
        <dbReference type="Proteomes" id="UP000241206"/>
    </source>
</evidence>
<feature type="domain" description="Beta-lactamase-related" evidence="3">
    <location>
        <begin position="105"/>
        <end position="430"/>
    </location>
</feature>
<keyword evidence="4" id="KW-0378">Hydrolase</keyword>
<feature type="compositionally biased region" description="Basic and acidic residues" evidence="1">
    <location>
        <begin position="18"/>
        <end position="29"/>
    </location>
</feature>
<proteinExistence type="predicted"/>
<evidence type="ECO:0000313" key="4">
    <source>
        <dbReference type="EMBL" id="PTD17009.1"/>
    </source>
</evidence>
<dbReference type="Pfam" id="PF00144">
    <property type="entry name" value="Beta-lactamase"/>
    <property type="match status" value="1"/>
</dbReference>
<evidence type="ECO:0000256" key="1">
    <source>
        <dbReference type="SAM" id="MobiDB-lite"/>
    </source>
</evidence>
<dbReference type="GO" id="GO:0016787">
    <property type="term" value="F:hydrolase activity"/>
    <property type="evidence" value="ECO:0007669"/>
    <property type="project" value="UniProtKB-KW"/>
</dbReference>
<dbReference type="EMBL" id="PHHF01000076">
    <property type="protein sequence ID" value="PTD17009.1"/>
    <property type="molecule type" value="Genomic_DNA"/>
</dbReference>
<organism evidence="4 5">
    <name type="scientific">Edaphosphingomonas fennica</name>
    <dbReference type="NCBI Taxonomy" id="114404"/>
    <lineage>
        <taxon>Bacteria</taxon>
        <taxon>Pseudomonadati</taxon>
        <taxon>Pseudomonadota</taxon>
        <taxon>Alphaproteobacteria</taxon>
        <taxon>Sphingomonadales</taxon>
        <taxon>Rhizorhabdaceae</taxon>
        <taxon>Edaphosphingomonas</taxon>
    </lineage>
</organism>
<keyword evidence="2" id="KW-0812">Transmembrane</keyword>
<dbReference type="InterPro" id="IPR012338">
    <property type="entry name" value="Beta-lactam/transpept-like"/>
</dbReference>
<evidence type="ECO:0000256" key="2">
    <source>
        <dbReference type="SAM" id="Phobius"/>
    </source>
</evidence>
<dbReference type="Gene3D" id="3.40.710.10">
    <property type="entry name" value="DD-peptidase/beta-lactamase superfamily"/>
    <property type="match status" value="1"/>
</dbReference>
<dbReference type="AlphaFoldDB" id="A0A2T4HMJ2"/>
<sequence length="457" mass="49828">MHSNAAGIRSGTPIVADADPKRDILHDTRPGPADSGVSRARRSWKRAALIGTGLFAVAVGYGYATFDADKWVPERAVRPVSPGRIAIKPGVPTAGPHLVDYKRLDERLTRLVGEDDMVGLAIAVVEKGQISFVKGYGVTQAGGDDRVTTGTVFRWASLSKGVAATLVAKLAEEGRLSLADPISRWAPSLKLPGNGQDVVAVADLLAHRTGIVHNAYDDKLEAGEDPHQIRTELGALQAYCKPGTCHTYQNVAYDAASEAVVNATKRPYAEMVARKLFVPLGMTSATVTRAGLEASPSWARPHVGHRTLKVSDAYYHVPAAGGVNSSIFDLGLWLRAQMGGEPQVLDPALIQVIHEPRVDVERRHARSRYDRDVTDQRYAMGWRDMKYAGHHIVGHRGAVAGYRSLVFFDPETKNGVAMLWNSQSGKPLGVQNEVFDAFYGRPFEDWLELDKKRKQGR</sequence>
<protein>
    <submittedName>
        <fullName evidence="4">Serine hydrolase</fullName>
    </submittedName>
</protein>
<gene>
    <name evidence="4" type="ORF">CV103_18420</name>
</gene>
<feature type="region of interest" description="Disordered" evidence="1">
    <location>
        <begin position="1"/>
        <end position="38"/>
    </location>
</feature>
<dbReference type="InterPro" id="IPR001466">
    <property type="entry name" value="Beta-lactam-related"/>
</dbReference>
<name>A0A2T4HMJ2_9SPHN</name>
<feature type="transmembrane region" description="Helical" evidence="2">
    <location>
        <begin position="47"/>
        <end position="66"/>
    </location>
</feature>
<reference evidence="4 5" key="1">
    <citation type="submission" date="2017-11" db="EMBL/GenBank/DDBJ databases">
        <title>Sphingomonas oleivorans sp. nov., isolated from oil-contaminated soil.</title>
        <authorList>
            <person name="Wang L."/>
            <person name="Chen L."/>
        </authorList>
    </citation>
    <scope>NUCLEOTIDE SEQUENCE [LARGE SCALE GENOMIC DNA]</scope>
    <source>
        <strain evidence="4 5">K101</strain>
    </source>
</reference>
<dbReference type="SUPFAM" id="SSF56601">
    <property type="entry name" value="beta-lactamase/transpeptidase-like"/>
    <property type="match status" value="1"/>
</dbReference>
<keyword evidence="2" id="KW-0472">Membrane</keyword>
<dbReference type="PANTHER" id="PTHR46825">
    <property type="entry name" value="D-ALANYL-D-ALANINE-CARBOXYPEPTIDASE/ENDOPEPTIDASE AMPH"/>
    <property type="match status" value="1"/>
</dbReference>
<accession>A0A2T4HMJ2</accession>
<dbReference type="InterPro" id="IPR050491">
    <property type="entry name" value="AmpC-like"/>
</dbReference>
<evidence type="ECO:0000259" key="3">
    <source>
        <dbReference type="Pfam" id="PF00144"/>
    </source>
</evidence>
<dbReference type="Proteomes" id="UP000241206">
    <property type="component" value="Unassembled WGS sequence"/>
</dbReference>